<keyword evidence="1 4" id="KW-0808">Transferase</keyword>
<protein>
    <submittedName>
        <fullName evidence="4">GNAT family N-acetyltransferase</fullName>
        <ecNumber evidence="4">2.3.1.-</ecNumber>
    </submittedName>
</protein>
<proteinExistence type="predicted"/>
<evidence type="ECO:0000313" key="5">
    <source>
        <dbReference type="Proteomes" id="UP001243420"/>
    </source>
</evidence>
<evidence type="ECO:0000256" key="2">
    <source>
        <dbReference type="ARBA" id="ARBA00023315"/>
    </source>
</evidence>
<dbReference type="InterPro" id="IPR050832">
    <property type="entry name" value="Bact_Acetyltransf"/>
</dbReference>
<evidence type="ECO:0000256" key="1">
    <source>
        <dbReference type="ARBA" id="ARBA00022679"/>
    </source>
</evidence>
<feature type="domain" description="N-acetyltransferase" evidence="3">
    <location>
        <begin position="1"/>
        <end position="141"/>
    </location>
</feature>
<keyword evidence="2 4" id="KW-0012">Acyltransferase</keyword>
<sequence>MRIRRATAEDAPACAAIVADWIAATAWMEAGPARDALETAMRDGIPKREAWIAEAGDAVAGYLSMRLEAAHIVGLYARAPGHGAGRALLDHVKRGRDRLQLNSHAPNHAAHRFYAREGFRIVARDLEGDDGGPEIRMEWTR</sequence>
<dbReference type="GO" id="GO:0016746">
    <property type="term" value="F:acyltransferase activity"/>
    <property type="evidence" value="ECO:0007669"/>
    <property type="project" value="UniProtKB-KW"/>
</dbReference>
<dbReference type="Gene3D" id="3.40.630.30">
    <property type="match status" value="1"/>
</dbReference>
<dbReference type="Proteomes" id="UP001243420">
    <property type="component" value="Chromosome"/>
</dbReference>
<keyword evidence="5" id="KW-1185">Reference proteome</keyword>
<name>A0ABY8L9T3_9RHOB</name>
<dbReference type="EC" id="2.3.1.-" evidence="4"/>
<organism evidence="4 5">
    <name type="scientific">Jannaschia ovalis</name>
    <dbReference type="NCBI Taxonomy" id="3038773"/>
    <lineage>
        <taxon>Bacteria</taxon>
        <taxon>Pseudomonadati</taxon>
        <taxon>Pseudomonadota</taxon>
        <taxon>Alphaproteobacteria</taxon>
        <taxon>Rhodobacterales</taxon>
        <taxon>Roseobacteraceae</taxon>
        <taxon>Jannaschia</taxon>
    </lineage>
</organism>
<gene>
    <name evidence="4" type="ORF">P8627_12670</name>
</gene>
<dbReference type="PROSITE" id="PS51186">
    <property type="entry name" value="GNAT"/>
    <property type="match status" value="1"/>
</dbReference>
<dbReference type="Pfam" id="PF13673">
    <property type="entry name" value="Acetyltransf_10"/>
    <property type="match status" value="1"/>
</dbReference>
<dbReference type="PANTHER" id="PTHR43877">
    <property type="entry name" value="AMINOALKYLPHOSPHONATE N-ACETYLTRANSFERASE-RELATED-RELATED"/>
    <property type="match status" value="1"/>
</dbReference>
<dbReference type="InterPro" id="IPR000182">
    <property type="entry name" value="GNAT_dom"/>
</dbReference>
<dbReference type="RefSeq" id="WP_279964496.1">
    <property type="nucleotide sequence ID" value="NZ_CP122537.1"/>
</dbReference>
<accession>A0ABY8L9T3</accession>
<reference evidence="4 5" key="1">
    <citation type="submission" date="2023-04" db="EMBL/GenBank/DDBJ databases">
        <title>Jannaschia ovalis sp. nov., a marine bacterium isolated from sea tidal flat.</title>
        <authorList>
            <person name="Kwon D.Y."/>
            <person name="Kim J.-J."/>
        </authorList>
    </citation>
    <scope>NUCLEOTIDE SEQUENCE [LARGE SCALE GENOMIC DNA]</scope>
    <source>
        <strain evidence="4 5">GRR-S6-38</strain>
    </source>
</reference>
<dbReference type="SUPFAM" id="SSF55729">
    <property type="entry name" value="Acyl-CoA N-acyltransferases (Nat)"/>
    <property type="match status" value="1"/>
</dbReference>
<evidence type="ECO:0000313" key="4">
    <source>
        <dbReference type="EMBL" id="WGH77881.1"/>
    </source>
</evidence>
<dbReference type="EMBL" id="CP122537">
    <property type="protein sequence ID" value="WGH77881.1"/>
    <property type="molecule type" value="Genomic_DNA"/>
</dbReference>
<dbReference type="InterPro" id="IPR016181">
    <property type="entry name" value="Acyl_CoA_acyltransferase"/>
</dbReference>
<evidence type="ECO:0000259" key="3">
    <source>
        <dbReference type="PROSITE" id="PS51186"/>
    </source>
</evidence>